<dbReference type="Proteomes" id="UP000664658">
    <property type="component" value="Unassembled WGS sequence"/>
</dbReference>
<proteinExistence type="predicted"/>
<evidence type="ECO:0000313" key="1">
    <source>
        <dbReference type="EMBL" id="MBO1106857.1"/>
    </source>
</evidence>
<dbReference type="KEGG" id="pshi:SAMEA2665130_0961"/>
<name>A0A1A9AUX9_PLESH</name>
<evidence type="ECO:0000313" key="2">
    <source>
        <dbReference type="Proteomes" id="UP000664658"/>
    </source>
</evidence>
<comment type="caution">
    <text evidence="1">The sequence shown here is derived from an EMBL/GenBank/DDBJ whole genome shotgun (WGS) entry which is preliminary data.</text>
</comment>
<sequence length="138" mass="14936">MTMNMSVLAAATTMLLAAAAPASAQNVEVVQQQVQYSCGVFNPNPVNATYHYAGDQVTQVTLQYADQELVLPVNQAQGKTLVFSSGEHQWTVSKPHPDHQQTHPLNDGELAQLKPHAAKGQVFAVAKKMESNCFAEVM</sequence>
<dbReference type="EMBL" id="JAFNAA010000001">
    <property type="protein sequence ID" value="MBO1106857.1"/>
    <property type="molecule type" value="Genomic_DNA"/>
</dbReference>
<gene>
    <name evidence="1" type="ORF">J2R62_01245</name>
</gene>
<protein>
    <submittedName>
        <fullName evidence="1">Uncharacterized protein</fullName>
    </submittedName>
</protein>
<organism evidence="1 2">
    <name type="scientific">Plesiomonas shigelloides</name>
    <name type="common">Aeromonas shigelloides</name>
    <dbReference type="NCBI Taxonomy" id="703"/>
    <lineage>
        <taxon>Bacteria</taxon>
        <taxon>Pseudomonadati</taxon>
        <taxon>Pseudomonadota</taxon>
        <taxon>Gammaproteobacteria</taxon>
        <taxon>Enterobacterales</taxon>
        <taxon>Enterobacteriaceae</taxon>
        <taxon>Plesiomonas</taxon>
    </lineage>
</organism>
<reference evidence="1" key="1">
    <citation type="submission" date="2021-03" db="EMBL/GenBank/DDBJ databases">
        <title>Plesiomonas shigelloides zfcc0051, isolated from zebrafish feces.</title>
        <authorList>
            <person name="Vanderhoek Z."/>
            <person name="Gaulke C."/>
        </authorList>
    </citation>
    <scope>NUCLEOTIDE SEQUENCE</scope>
    <source>
        <strain evidence="1">Zfcc0051</strain>
    </source>
</reference>
<dbReference type="AlphaFoldDB" id="A0A1A9AUX9"/>
<dbReference type="RefSeq" id="WP_039046319.1">
    <property type="nucleotide sequence ID" value="NZ_CP027852.1"/>
</dbReference>
<accession>A0A1A9AUX9</accession>
<dbReference type="GeneID" id="69705825"/>